<gene>
    <name evidence="1" type="ORF">DEO68_10795</name>
</gene>
<proteinExistence type="predicted"/>
<dbReference type="AlphaFoldDB" id="A0A3D0KHJ6"/>
<protein>
    <submittedName>
        <fullName evidence="1">Uncharacterized protein</fullName>
    </submittedName>
</protein>
<reference evidence="1" key="1">
    <citation type="journal article" date="2018" name="Nat. Biotechnol.">
        <title>A standardized bacterial taxonomy based on genome phylogeny substantially revises the tree of life.</title>
        <authorList>
            <person name="Parks D.H."/>
            <person name="Chuvochina M."/>
            <person name="Waite D.W."/>
            <person name="Rinke C."/>
            <person name="Skarshewski A."/>
            <person name="Chaumeil P.A."/>
            <person name="Hugenholtz P."/>
        </authorList>
    </citation>
    <scope>NUCLEOTIDE SEQUENCE [LARGE SCALE GENOMIC DNA]</scope>
    <source>
        <strain evidence="1">UBA11284</strain>
    </source>
</reference>
<sequence length="100" mass="11144">MPVIPDTIAENAFMDEYKPVELEREADVMMQTFDEALALAEKRGGGVSNVWSIAEGDEGDSLYALAGFHHVNVIGFIVTEKAWETGIEEVLWFDSEDMCD</sequence>
<organism evidence="1">
    <name type="scientific">Halomonas campaniensis</name>
    <dbReference type="NCBI Taxonomy" id="213554"/>
    <lineage>
        <taxon>Bacteria</taxon>
        <taxon>Pseudomonadati</taxon>
        <taxon>Pseudomonadota</taxon>
        <taxon>Gammaproteobacteria</taxon>
        <taxon>Oceanospirillales</taxon>
        <taxon>Halomonadaceae</taxon>
        <taxon>Halomonas</taxon>
    </lineage>
</organism>
<name>A0A3D0KHJ6_9GAMM</name>
<evidence type="ECO:0000313" key="1">
    <source>
        <dbReference type="EMBL" id="HCA02649.1"/>
    </source>
</evidence>
<accession>A0A3D0KHJ6</accession>
<dbReference type="EMBL" id="DOTR01000055">
    <property type="protein sequence ID" value="HCA02649.1"/>
    <property type="molecule type" value="Genomic_DNA"/>
</dbReference>
<comment type="caution">
    <text evidence="1">The sequence shown here is derived from an EMBL/GenBank/DDBJ whole genome shotgun (WGS) entry which is preliminary data.</text>
</comment>